<comment type="caution">
    <text evidence="1">The sequence shown here is derived from an EMBL/GenBank/DDBJ whole genome shotgun (WGS) entry which is preliminary data.</text>
</comment>
<sequence length="88" mass="9959">MGSKNGSADWADQWGSHDIENANFRGQEDETGKSNRRFAEYEKKMKVVASTGYEKAKFAASVGAQKVKEGTTTGYRWIMDRYQKRSAK</sequence>
<gene>
    <name evidence="1" type="ORF">O6H91_13G022900</name>
</gene>
<dbReference type="Proteomes" id="UP001162992">
    <property type="component" value="Chromosome 13"/>
</dbReference>
<evidence type="ECO:0000313" key="2">
    <source>
        <dbReference type="Proteomes" id="UP001162992"/>
    </source>
</evidence>
<reference evidence="2" key="1">
    <citation type="journal article" date="2024" name="Proc. Natl. Acad. Sci. U.S.A.">
        <title>Extraordinary preservation of gene collinearity over three hundred million years revealed in homosporous lycophytes.</title>
        <authorList>
            <person name="Li C."/>
            <person name="Wickell D."/>
            <person name="Kuo L.Y."/>
            <person name="Chen X."/>
            <person name="Nie B."/>
            <person name="Liao X."/>
            <person name="Peng D."/>
            <person name="Ji J."/>
            <person name="Jenkins J."/>
            <person name="Williams M."/>
            <person name="Shu S."/>
            <person name="Plott C."/>
            <person name="Barry K."/>
            <person name="Rajasekar S."/>
            <person name="Grimwood J."/>
            <person name="Han X."/>
            <person name="Sun S."/>
            <person name="Hou Z."/>
            <person name="He W."/>
            <person name="Dai G."/>
            <person name="Sun C."/>
            <person name="Schmutz J."/>
            <person name="Leebens-Mack J.H."/>
            <person name="Li F.W."/>
            <person name="Wang L."/>
        </authorList>
    </citation>
    <scope>NUCLEOTIDE SEQUENCE [LARGE SCALE GENOMIC DNA]</scope>
    <source>
        <strain evidence="2">cv. PW_Plant_1</strain>
    </source>
</reference>
<evidence type="ECO:0000313" key="1">
    <source>
        <dbReference type="EMBL" id="KAJ7532862.1"/>
    </source>
</evidence>
<name>A0ACC2BTW5_DIPCM</name>
<proteinExistence type="predicted"/>
<keyword evidence="2" id="KW-1185">Reference proteome</keyword>
<organism evidence="1 2">
    <name type="scientific">Diphasiastrum complanatum</name>
    <name type="common">Issler's clubmoss</name>
    <name type="synonym">Lycopodium complanatum</name>
    <dbReference type="NCBI Taxonomy" id="34168"/>
    <lineage>
        <taxon>Eukaryota</taxon>
        <taxon>Viridiplantae</taxon>
        <taxon>Streptophyta</taxon>
        <taxon>Embryophyta</taxon>
        <taxon>Tracheophyta</taxon>
        <taxon>Lycopodiopsida</taxon>
        <taxon>Lycopodiales</taxon>
        <taxon>Lycopodiaceae</taxon>
        <taxon>Lycopodioideae</taxon>
        <taxon>Diphasiastrum</taxon>
    </lineage>
</organism>
<protein>
    <submittedName>
        <fullName evidence="1">Uncharacterized protein</fullName>
    </submittedName>
</protein>
<accession>A0ACC2BTW5</accession>
<dbReference type="EMBL" id="CM055104">
    <property type="protein sequence ID" value="KAJ7532862.1"/>
    <property type="molecule type" value="Genomic_DNA"/>
</dbReference>